<dbReference type="InterPro" id="IPR006600">
    <property type="entry name" value="HTH_CenpB_DNA-bd_dom"/>
</dbReference>
<proteinExistence type="predicted"/>
<dbReference type="GO" id="GO:0005634">
    <property type="term" value="C:nucleus"/>
    <property type="evidence" value="ECO:0007669"/>
    <property type="project" value="UniProtKB-SubCell"/>
</dbReference>
<evidence type="ECO:0000259" key="5">
    <source>
        <dbReference type="PROSITE" id="PS51253"/>
    </source>
</evidence>
<feature type="region of interest" description="Disordered" evidence="4">
    <location>
        <begin position="353"/>
        <end position="374"/>
    </location>
</feature>
<keyword evidence="3" id="KW-0539">Nucleus</keyword>
<evidence type="ECO:0000313" key="6">
    <source>
        <dbReference type="EMBL" id="KAF9416586.1"/>
    </source>
</evidence>
<evidence type="ECO:0000256" key="3">
    <source>
        <dbReference type="ARBA" id="ARBA00023242"/>
    </source>
</evidence>
<reference evidence="6" key="1">
    <citation type="submission" date="2020-08" db="EMBL/GenBank/DDBJ databases">
        <title>Spodoptera exigua strain:BAW_Kor-Di-RS1 Genome sequencing and assembly.</title>
        <authorList>
            <person name="Kim J."/>
            <person name="Nam H.Y."/>
            <person name="Kwon M."/>
            <person name="Choi J.H."/>
            <person name="Cho S.R."/>
            <person name="Kim G.-H."/>
        </authorList>
    </citation>
    <scope>NUCLEOTIDE SEQUENCE</scope>
    <source>
        <strain evidence="6">BAW_Kor-Di-RS1</strain>
        <tissue evidence="6">Whole-body</tissue>
    </source>
</reference>
<feature type="compositionally biased region" description="Polar residues" evidence="4">
    <location>
        <begin position="353"/>
        <end position="365"/>
    </location>
</feature>
<evidence type="ECO:0000256" key="4">
    <source>
        <dbReference type="SAM" id="MobiDB-lite"/>
    </source>
</evidence>
<comment type="subcellular location">
    <subcellularLocation>
        <location evidence="1">Nucleus</location>
    </subcellularLocation>
</comment>
<feature type="compositionally biased region" description="Basic and acidic residues" evidence="4">
    <location>
        <begin position="490"/>
        <end position="501"/>
    </location>
</feature>
<dbReference type="InterPro" id="IPR007889">
    <property type="entry name" value="HTH_Psq"/>
</dbReference>
<dbReference type="PROSITE" id="PS51253">
    <property type="entry name" value="HTH_CENPB"/>
    <property type="match status" value="1"/>
</dbReference>
<evidence type="ECO:0000313" key="7">
    <source>
        <dbReference type="Proteomes" id="UP000648187"/>
    </source>
</evidence>
<evidence type="ECO:0000256" key="1">
    <source>
        <dbReference type="ARBA" id="ARBA00004123"/>
    </source>
</evidence>
<accession>A0A835GJU9</accession>
<sequence>MAPRKDYTTEQMAKAIEEVRKGEKISVAATRYGVPRITLHNKITGKSPVDYNLGPATVLSHEEENILVRWVCFMAEKHFPVTKEQLLDIVQKIISEKNLDSCPFTNNRPGKKWYSLFLKRHPDLSERTAHNLSKAREEVTEDDILRWFDVIKSYLENKGLLEVINDPERIFNSDESAFYLQPKAGRVLVRKGEKMRRERKFNCVGYWERCWSFSSTNDTLRNIATDTIRNGFRKSGLLPFGPEYVDMNKISSHNRATVSTSALEKKFDTTKQFMNILESEIRSLFTNEKLKLFTRLYYMPRDNVEGQLPNEDLSLYIIWAKTKDYLNENLPVSYKSRILQSLNMYFGPSTSQVCTDTNASDSGNPDLQEEDIGRPESVLKLSKTVSKDIAQQAMRTTPNKVFTPKTNDTIAQSLSSSSQNIIEENIEPVTESTKTISKDIACSAIYSTPNKVQNSELNNTISKPMPSKPQNVMDENILSPFKRALFWPEPEMKKSRSKERLPSAITEENDIPYQESDQDLELSEDDQINCPKHTTESLE</sequence>
<evidence type="ECO:0000256" key="2">
    <source>
        <dbReference type="ARBA" id="ARBA00023125"/>
    </source>
</evidence>
<feature type="region of interest" description="Disordered" evidence="4">
    <location>
        <begin position="489"/>
        <end position="539"/>
    </location>
</feature>
<dbReference type="Pfam" id="PF05225">
    <property type="entry name" value="HTH_psq"/>
    <property type="match status" value="1"/>
</dbReference>
<dbReference type="SUPFAM" id="SSF46689">
    <property type="entry name" value="Homeodomain-like"/>
    <property type="match status" value="1"/>
</dbReference>
<keyword evidence="2" id="KW-0238">DNA-binding</keyword>
<dbReference type="Pfam" id="PF03221">
    <property type="entry name" value="HTH_Tnp_Tc5"/>
    <property type="match status" value="1"/>
</dbReference>
<dbReference type="EMBL" id="JACKWZ010000087">
    <property type="protein sequence ID" value="KAF9416586.1"/>
    <property type="molecule type" value="Genomic_DNA"/>
</dbReference>
<dbReference type="Proteomes" id="UP000648187">
    <property type="component" value="Unassembled WGS sequence"/>
</dbReference>
<gene>
    <name evidence="6" type="ORF">HW555_006095</name>
</gene>
<keyword evidence="7" id="KW-1185">Reference proteome</keyword>
<dbReference type="InterPro" id="IPR009057">
    <property type="entry name" value="Homeodomain-like_sf"/>
</dbReference>
<comment type="caution">
    <text evidence="6">The sequence shown here is derived from an EMBL/GenBank/DDBJ whole genome shotgun (WGS) entry which is preliminary data.</text>
</comment>
<feature type="compositionally biased region" description="Acidic residues" evidence="4">
    <location>
        <begin position="516"/>
        <end position="527"/>
    </location>
</feature>
<organism evidence="6 7">
    <name type="scientific">Spodoptera exigua</name>
    <name type="common">Beet armyworm</name>
    <name type="synonym">Noctua fulgens</name>
    <dbReference type="NCBI Taxonomy" id="7107"/>
    <lineage>
        <taxon>Eukaryota</taxon>
        <taxon>Metazoa</taxon>
        <taxon>Ecdysozoa</taxon>
        <taxon>Arthropoda</taxon>
        <taxon>Hexapoda</taxon>
        <taxon>Insecta</taxon>
        <taxon>Pterygota</taxon>
        <taxon>Neoptera</taxon>
        <taxon>Endopterygota</taxon>
        <taxon>Lepidoptera</taxon>
        <taxon>Glossata</taxon>
        <taxon>Ditrysia</taxon>
        <taxon>Noctuoidea</taxon>
        <taxon>Noctuidae</taxon>
        <taxon>Amphipyrinae</taxon>
        <taxon>Spodoptera</taxon>
    </lineage>
</organism>
<name>A0A835GJU9_SPOEX</name>
<protein>
    <recommendedName>
        <fullName evidence="5">HTH CENPB-type domain-containing protein</fullName>
    </recommendedName>
</protein>
<dbReference type="Gene3D" id="1.10.10.60">
    <property type="entry name" value="Homeodomain-like"/>
    <property type="match status" value="1"/>
</dbReference>
<dbReference type="AlphaFoldDB" id="A0A835GJU9"/>
<feature type="domain" description="HTH CENPB-type" evidence="5">
    <location>
        <begin position="51"/>
        <end position="127"/>
    </location>
</feature>
<dbReference type="GO" id="GO:0003677">
    <property type="term" value="F:DNA binding"/>
    <property type="evidence" value="ECO:0007669"/>
    <property type="project" value="UniProtKB-KW"/>
</dbReference>